<evidence type="ECO:0000256" key="12">
    <source>
        <dbReference type="ARBA" id="ARBA00023136"/>
    </source>
</evidence>
<keyword evidence="12 13" id="KW-0472">Membrane</keyword>
<dbReference type="GO" id="GO:0000155">
    <property type="term" value="F:phosphorelay sensor kinase activity"/>
    <property type="evidence" value="ECO:0007669"/>
    <property type="project" value="InterPro"/>
</dbReference>
<dbReference type="Pfam" id="PF00512">
    <property type="entry name" value="HisKA"/>
    <property type="match status" value="1"/>
</dbReference>
<comment type="subcellular location">
    <subcellularLocation>
        <location evidence="2">Cell membrane</location>
    </subcellularLocation>
    <subcellularLocation>
        <location evidence="3">Membrane raft</location>
        <topology evidence="3">Multi-pass membrane protein</topology>
    </subcellularLocation>
</comment>
<feature type="transmembrane region" description="Helical" evidence="13">
    <location>
        <begin position="30"/>
        <end position="54"/>
    </location>
</feature>
<evidence type="ECO:0000256" key="7">
    <source>
        <dbReference type="ARBA" id="ARBA00022679"/>
    </source>
</evidence>
<feature type="transmembrane region" description="Helical" evidence="13">
    <location>
        <begin position="272"/>
        <end position="291"/>
    </location>
</feature>
<feature type="domain" description="PAS" evidence="15">
    <location>
        <begin position="303"/>
        <end position="355"/>
    </location>
</feature>
<dbReference type="InterPro" id="IPR003594">
    <property type="entry name" value="HATPase_dom"/>
</dbReference>
<evidence type="ECO:0000256" key="11">
    <source>
        <dbReference type="ARBA" id="ARBA00023012"/>
    </source>
</evidence>
<dbReference type="InterPro" id="IPR036097">
    <property type="entry name" value="HisK_dim/P_sf"/>
</dbReference>
<keyword evidence="7" id="KW-0808">Transferase</keyword>
<dbReference type="SUPFAM" id="SSF55874">
    <property type="entry name" value="ATPase domain of HSP90 chaperone/DNA topoisomerase II/histidine kinase"/>
    <property type="match status" value="1"/>
</dbReference>
<dbReference type="SUPFAM" id="SSF47384">
    <property type="entry name" value="Homodimeric domain of signal transducing histidine kinase"/>
    <property type="match status" value="1"/>
</dbReference>
<dbReference type="InterPro" id="IPR005467">
    <property type="entry name" value="His_kinase_dom"/>
</dbReference>
<evidence type="ECO:0000256" key="4">
    <source>
        <dbReference type="ARBA" id="ARBA00012438"/>
    </source>
</evidence>
<dbReference type="InterPro" id="IPR013767">
    <property type="entry name" value="PAS_fold"/>
</dbReference>
<gene>
    <name evidence="16" type="ORF">BI364_08910</name>
</gene>
<evidence type="ECO:0000256" key="5">
    <source>
        <dbReference type="ARBA" id="ARBA00022475"/>
    </source>
</evidence>
<dbReference type="SMART" id="SM00091">
    <property type="entry name" value="PAS"/>
    <property type="match status" value="1"/>
</dbReference>
<name>A0A1D8INL7_9GAMM</name>
<keyword evidence="17" id="KW-1185">Reference proteome</keyword>
<dbReference type="PROSITE" id="PS50112">
    <property type="entry name" value="PAS"/>
    <property type="match status" value="1"/>
</dbReference>
<dbReference type="GO" id="GO:0005524">
    <property type="term" value="F:ATP binding"/>
    <property type="evidence" value="ECO:0007669"/>
    <property type="project" value="UniProtKB-KW"/>
</dbReference>
<feature type="transmembrane region" description="Helical" evidence="13">
    <location>
        <begin position="66"/>
        <end position="86"/>
    </location>
</feature>
<dbReference type="SMART" id="SM00387">
    <property type="entry name" value="HATPase_c"/>
    <property type="match status" value="1"/>
</dbReference>
<keyword evidence="6" id="KW-0597">Phosphoprotein</keyword>
<accession>A0A1D8INL7</accession>
<dbReference type="GO" id="GO:0006355">
    <property type="term" value="P:regulation of DNA-templated transcription"/>
    <property type="evidence" value="ECO:0007669"/>
    <property type="project" value="InterPro"/>
</dbReference>
<dbReference type="PANTHER" id="PTHR43711:SF1">
    <property type="entry name" value="HISTIDINE KINASE 1"/>
    <property type="match status" value="1"/>
</dbReference>
<dbReference type="InterPro" id="IPR003661">
    <property type="entry name" value="HisK_dim/P_dom"/>
</dbReference>
<dbReference type="PRINTS" id="PR00344">
    <property type="entry name" value="BCTRLSENSOR"/>
</dbReference>
<dbReference type="CDD" id="cd16922">
    <property type="entry name" value="HATPase_EvgS-ArcB-TorS-like"/>
    <property type="match status" value="1"/>
</dbReference>
<evidence type="ECO:0000256" key="8">
    <source>
        <dbReference type="ARBA" id="ARBA00022741"/>
    </source>
</evidence>
<sequence length="660" mass="71420">MMDSTKMDEPTIIADQPATSALRASSRREAYLCVARHVAVVTTALLASVILVAWQVTEIGNRLPATWSLMKANTALGLLLSAAVLALSHRHRLYAKFGSAFIVLLALAALLGHLNGKALWINTILMTHTAAAVPGSMSVQTALFFLFMGFPLAFQKHPSRWLNYAVDICVGGLLVMVLVILAGYLFNASHLFGQSPTIRTSPQTLVGMALLVFALFVDRTRTGIYAVLVAPGIGSRFARSALPFVLIVPFLIIAAGTYLTEDGWQSEAYSTATMAVVLAAVLMAFVMLAAWQINRTADILADTEGQLRLLLDSAGEGIYGLDLDGCATFVNPATSSMLGFAASELLGRSMHELTHHHRPDGSLYPVADCPMSMALRDGRVRRVDSEVLWRKDGTSFPVEYVTTPIWKEGTLVGAVVIFNDVTERLKTERLKDEFIAVVSHELRTPLTSIKGALGLIASGKLGTLTENGVEMARIACENTQRLELLVNDLLDINKIQLTGASLKMAPVALHDLIDKVLRTNQPYADKSNIEFARVPDTLGEIRIFGDENRLIQVLTNLLSNAIKYSSAGGQVRVSVREEEQAVRVSVSDDGPGVPLEYQPHVFEKFSQADASDTRQQGGTGLGLAISKEIVERHGGRIGFESTPGQGATFHFDLPLAVTTP</sequence>
<comment type="catalytic activity">
    <reaction evidence="1">
        <text>ATP + protein L-histidine = ADP + protein N-phospho-L-histidine.</text>
        <dbReference type="EC" id="2.7.13.3"/>
    </reaction>
</comment>
<dbReference type="EC" id="2.7.13.3" evidence="4"/>
<dbReference type="PANTHER" id="PTHR43711">
    <property type="entry name" value="TWO-COMPONENT HISTIDINE KINASE"/>
    <property type="match status" value="1"/>
</dbReference>
<keyword evidence="13" id="KW-0812">Transmembrane</keyword>
<dbReference type="Gene3D" id="1.10.287.130">
    <property type="match status" value="1"/>
</dbReference>
<dbReference type="InterPro" id="IPR035965">
    <property type="entry name" value="PAS-like_dom_sf"/>
</dbReference>
<dbReference type="InterPro" id="IPR000014">
    <property type="entry name" value="PAS"/>
</dbReference>
<feature type="transmembrane region" description="Helical" evidence="13">
    <location>
        <begin position="161"/>
        <end position="186"/>
    </location>
</feature>
<evidence type="ECO:0000256" key="6">
    <source>
        <dbReference type="ARBA" id="ARBA00022553"/>
    </source>
</evidence>
<feature type="transmembrane region" description="Helical" evidence="13">
    <location>
        <begin position="93"/>
        <end position="111"/>
    </location>
</feature>
<feature type="domain" description="Histidine kinase" evidence="14">
    <location>
        <begin position="437"/>
        <end position="657"/>
    </location>
</feature>
<protein>
    <recommendedName>
        <fullName evidence="4">histidine kinase</fullName>
        <ecNumber evidence="4">2.7.13.3</ecNumber>
    </recommendedName>
</protein>
<keyword evidence="13" id="KW-1133">Transmembrane helix</keyword>
<evidence type="ECO:0000256" key="13">
    <source>
        <dbReference type="SAM" id="Phobius"/>
    </source>
</evidence>
<keyword evidence="9" id="KW-0418">Kinase</keyword>
<dbReference type="Gene3D" id="3.30.450.20">
    <property type="entry name" value="PAS domain"/>
    <property type="match status" value="1"/>
</dbReference>
<keyword evidence="8" id="KW-0547">Nucleotide-binding</keyword>
<dbReference type="InterPro" id="IPR036890">
    <property type="entry name" value="HATPase_C_sf"/>
</dbReference>
<dbReference type="FunFam" id="1.10.287.130:FF:000001">
    <property type="entry name" value="Two-component sensor histidine kinase"/>
    <property type="match status" value="1"/>
</dbReference>
<keyword evidence="5" id="KW-1003">Cell membrane</keyword>
<evidence type="ECO:0000259" key="14">
    <source>
        <dbReference type="PROSITE" id="PS50109"/>
    </source>
</evidence>
<evidence type="ECO:0000256" key="10">
    <source>
        <dbReference type="ARBA" id="ARBA00022840"/>
    </source>
</evidence>
<evidence type="ECO:0000256" key="3">
    <source>
        <dbReference type="ARBA" id="ARBA00004314"/>
    </source>
</evidence>
<dbReference type="NCBIfam" id="TIGR00229">
    <property type="entry name" value="sensory_box"/>
    <property type="match status" value="1"/>
</dbReference>
<dbReference type="PROSITE" id="PS50109">
    <property type="entry name" value="HIS_KIN"/>
    <property type="match status" value="1"/>
</dbReference>
<dbReference type="AlphaFoldDB" id="A0A1D8INL7"/>
<evidence type="ECO:0000256" key="9">
    <source>
        <dbReference type="ARBA" id="ARBA00022777"/>
    </source>
</evidence>
<keyword evidence="10" id="KW-0067">ATP-binding</keyword>
<dbReference type="Pfam" id="PF00989">
    <property type="entry name" value="PAS"/>
    <property type="match status" value="1"/>
</dbReference>
<feature type="transmembrane region" description="Helical" evidence="13">
    <location>
        <begin position="206"/>
        <end position="229"/>
    </location>
</feature>
<dbReference type="GO" id="GO:0005886">
    <property type="term" value="C:plasma membrane"/>
    <property type="evidence" value="ECO:0007669"/>
    <property type="project" value="UniProtKB-SubCell"/>
</dbReference>
<dbReference type="Gene3D" id="3.30.565.10">
    <property type="entry name" value="Histidine kinase-like ATPase, C-terminal domain"/>
    <property type="match status" value="1"/>
</dbReference>
<dbReference type="CDD" id="cd00130">
    <property type="entry name" value="PAS"/>
    <property type="match status" value="1"/>
</dbReference>
<organism evidence="16 17">
    <name type="scientific">Acidihalobacter yilgarnensis</name>
    <dbReference type="NCBI Taxonomy" id="2819280"/>
    <lineage>
        <taxon>Bacteria</taxon>
        <taxon>Pseudomonadati</taxon>
        <taxon>Pseudomonadota</taxon>
        <taxon>Gammaproteobacteria</taxon>
        <taxon>Chromatiales</taxon>
        <taxon>Ectothiorhodospiraceae</taxon>
        <taxon>Acidihalobacter</taxon>
    </lineage>
</organism>
<dbReference type="KEGG" id="aprs:BI364_08910"/>
<proteinExistence type="predicted"/>
<dbReference type="InterPro" id="IPR050736">
    <property type="entry name" value="Sensor_HK_Regulatory"/>
</dbReference>
<dbReference type="CDD" id="cd00082">
    <property type="entry name" value="HisKA"/>
    <property type="match status" value="1"/>
</dbReference>
<reference evidence="17" key="1">
    <citation type="submission" date="2016-09" db="EMBL/GenBank/DDBJ databases">
        <title>Acidihalobacter prosperus F5.</title>
        <authorList>
            <person name="Khaleque H.N."/>
            <person name="Ramsay J.P."/>
            <person name="Kaksonen A.H."/>
            <person name="Boxall N.J."/>
            <person name="Watkin E.L.J."/>
        </authorList>
    </citation>
    <scope>NUCLEOTIDE SEQUENCE [LARGE SCALE GENOMIC DNA]</scope>
    <source>
        <strain evidence="17">F5</strain>
    </source>
</reference>
<feature type="transmembrane region" description="Helical" evidence="13">
    <location>
        <begin position="131"/>
        <end position="154"/>
    </location>
</feature>
<evidence type="ECO:0000313" key="17">
    <source>
        <dbReference type="Proteomes" id="UP000095401"/>
    </source>
</evidence>
<dbReference type="InterPro" id="IPR004358">
    <property type="entry name" value="Sig_transdc_His_kin-like_C"/>
</dbReference>
<dbReference type="EMBL" id="CP017415">
    <property type="protein sequence ID" value="AOU98066.1"/>
    <property type="molecule type" value="Genomic_DNA"/>
</dbReference>
<feature type="transmembrane region" description="Helical" evidence="13">
    <location>
        <begin position="241"/>
        <end position="260"/>
    </location>
</feature>
<evidence type="ECO:0000259" key="15">
    <source>
        <dbReference type="PROSITE" id="PS50112"/>
    </source>
</evidence>
<keyword evidence="11" id="KW-0902">Two-component regulatory system</keyword>
<dbReference type="GO" id="GO:0045121">
    <property type="term" value="C:membrane raft"/>
    <property type="evidence" value="ECO:0007669"/>
    <property type="project" value="UniProtKB-SubCell"/>
</dbReference>
<evidence type="ECO:0000256" key="2">
    <source>
        <dbReference type="ARBA" id="ARBA00004236"/>
    </source>
</evidence>
<dbReference type="Proteomes" id="UP000095401">
    <property type="component" value="Chromosome"/>
</dbReference>
<dbReference type="Pfam" id="PF02518">
    <property type="entry name" value="HATPase_c"/>
    <property type="match status" value="1"/>
</dbReference>
<dbReference type="SMART" id="SM00388">
    <property type="entry name" value="HisKA"/>
    <property type="match status" value="1"/>
</dbReference>
<evidence type="ECO:0000256" key="1">
    <source>
        <dbReference type="ARBA" id="ARBA00000085"/>
    </source>
</evidence>
<evidence type="ECO:0000313" key="16">
    <source>
        <dbReference type="EMBL" id="AOU98066.1"/>
    </source>
</evidence>
<dbReference type="FunFam" id="3.30.565.10:FF:000023">
    <property type="entry name" value="PAS domain-containing sensor histidine kinase"/>
    <property type="match status" value="1"/>
</dbReference>
<dbReference type="SUPFAM" id="SSF55785">
    <property type="entry name" value="PYP-like sensor domain (PAS domain)"/>
    <property type="match status" value="1"/>
</dbReference>